<sequence>MEKFISYSQHADDYISWQFLNKKSEGIVVEVGAFDGQHLSNSKSLEDLGWKAINVEPNPVIFEYLKRNRPESINLNMAVVGDDAIKEIDFYAEELGVLSGCIVDEDDLKKRYKNRGIEYQEPQKIKVPAKTLNQILEDHEIEEVDVMSIDVEGFELEVLKGLDLNKAKINLLIIEANNEIIKKQIIDFFQPFKEFTYAGNNYQNLFFIQTKYLYRKNIKNLDFTNYIRAKQIHPNGPDYTLNSMQPNFCMSKQLIKSQKFLGLF</sequence>
<dbReference type="SUPFAM" id="SSF53335">
    <property type="entry name" value="S-adenosyl-L-methionine-dependent methyltransferases"/>
    <property type="match status" value="1"/>
</dbReference>
<dbReference type="Proteomes" id="UP000248584">
    <property type="component" value="Unassembled WGS sequence"/>
</dbReference>
<dbReference type="InterPro" id="IPR029063">
    <property type="entry name" value="SAM-dependent_MTases_sf"/>
</dbReference>
<evidence type="ECO:0000259" key="1">
    <source>
        <dbReference type="Pfam" id="PF05050"/>
    </source>
</evidence>
<dbReference type="InterPro" id="IPR006342">
    <property type="entry name" value="FkbM_mtfrase"/>
</dbReference>
<dbReference type="EMBL" id="QKZR01000002">
    <property type="protein sequence ID" value="PZX40925.1"/>
    <property type="molecule type" value="Genomic_DNA"/>
</dbReference>
<protein>
    <submittedName>
        <fullName evidence="2">FkbM family methyltransferase</fullName>
    </submittedName>
</protein>
<keyword evidence="2" id="KW-0808">Transferase</keyword>
<dbReference type="GO" id="GO:0032259">
    <property type="term" value="P:methylation"/>
    <property type="evidence" value="ECO:0007669"/>
    <property type="project" value="UniProtKB-KW"/>
</dbReference>
<dbReference type="Pfam" id="PF05050">
    <property type="entry name" value="Methyltransf_21"/>
    <property type="match status" value="1"/>
</dbReference>
<evidence type="ECO:0000313" key="2">
    <source>
        <dbReference type="EMBL" id="PZX40925.1"/>
    </source>
</evidence>
<dbReference type="InterPro" id="IPR053202">
    <property type="entry name" value="EGF_Rcpt_Signaling_Reg"/>
</dbReference>
<dbReference type="Gene3D" id="3.40.50.150">
    <property type="entry name" value="Vaccinia Virus protein VP39"/>
    <property type="match status" value="1"/>
</dbReference>
<feature type="domain" description="Methyltransferase FkbM" evidence="1">
    <location>
        <begin position="30"/>
        <end position="178"/>
    </location>
</feature>
<dbReference type="RefSeq" id="WP_015362896.1">
    <property type="nucleotide sequence ID" value="NZ_QKZR01000002.1"/>
</dbReference>
<gene>
    <name evidence="2" type="ORF">LX97_01698</name>
</gene>
<keyword evidence="2" id="KW-0489">Methyltransferase</keyword>
<proteinExistence type="predicted"/>
<dbReference type="PANTHER" id="PTHR34009:SF2">
    <property type="entry name" value="PROTEIN STAR"/>
    <property type="match status" value="1"/>
</dbReference>
<comment type="caution">
    <text evidence="2">The sequence shown here is derived from an EMBL/GenBank/DDBJ whole genome shotgun (WGS) entry which is preliminary data.</text>
</comment>
<dbReference type="PANTHER" id="PTHR34009">
    <property type="entry name" value="PROTEIN STAR"/>
    <property type="match status" value="1"/>
</dbReference>
<name>A0ABX5PYV5_9FLAO</name>
<accession>A0ABX5PYV5</accession>
<keyword evidence="3" id="KW-1185">Reference proteome</keyword>
<dbReference type="NCBIfam" id="TIGR01444">
    <property type="entry name" value="fkbM_fam"/>
    <property type="match status" value="1"/>
</dbReference>
<dbReference type="GO" id="GO:0008168">
    <property type="term" value="F:methyltransferase activity"/>
    <property type="evidence" value="ECO:0007669"/>
    <property type="project" value="UniProtKB-KW"/>
</dbReference>
<evidence type="ECO:0000313" key="3">
    <source>
        <dbReference type="Proteomes" id="UP000248584"/>
    </source>
</evidence>
<organism evidence="2 3">
    <name type="scientific">Nonlabens dokdonensis</name>
    <dbReference type="NCBI Taxonomy" id="328515"/>
    <lineage>
        <taxon>Bacteria</taxon>
        <taxon>Pseudomonadati</taxon>
        <taxon>Bacteroidota</taxon>
        <taxon>Flavobacteriia</taxon>
        <taxon>Flavobacteriales</taxon>
        <taxon>Flavobacteriaceae</taxon>
        <taxon>Nonlabens</taxon>
    </lineage>
</organism>
<reference evidence="2 3" key="1">
    <citation type="submission" date="2018-06" db="EMBL/GenBank/DDBJ databases">
        <title>Genomic Encyclopedia of Archaeal and Bacterial Type Strains, Phase II (KMG-II): from individual species to whole genera.</title>
        <authorList>
            <person name="Goeker M."/>
        </authorList>
    </citation>
    <scope>NUCLEOTIDE SEQUENCE [LARGE SCALE GENOMIC DNA]</scope>
    <source>
        <strain evidence="2 3">DSM 17205</strain>
    </source>
</reference>